<dbReference type="InterPro" id="IPR002035">
    <property type="entry name" value="VWF_A"/>
</dbReference>
<reference evidence="3" key="1">
    <citation type="submission" date="2021-11" db="EMBL/GenBank/DDBJ databases">
        <title>Genome sequence.</title>
        <authorList>
            <person name="Sun Q."/>
        </authorList>
    </citation>
    <scope>NUCLEOTIDE SEQUENCE</scope>
    <source>
        <strain evidence="3">JC732</strain>
    </source>
</reference>
<feature type="domain" description="VWFA" evidence="2">
    <location>
        <begin position="75"/>
        <end position="195"/>
    </location>
</feature>
<dbReference type="Gene3D" id="3.40.50.410">
    <property type="entry name" value="von Willebrand factor, type A domain"/>
    <property type="match status" value="1"/>
</dbReference>
<name>A0A9X1MKQ3_9BACT</name>
<dbReference type="RefSeq" id="WP_230218041.1">
    <property type="nucleotide sequence ID" value="NZ_JAJKFT010000004.1"/>
</dbReference>
<proteinExistence type="predicted"/>
<dbReference type="EMBL" id="JAJKFT010000004">
    <property type="protein sequence ID" value="MCC9628626.1"/>
    <property type="molecule type" value="Genomic_DNA"/>
</dbReference>
<sequence>MCIRNLKATICLLLTTTLVACLQTPGAAKEKSSGVNAGAVLSSVFDVSRSARIKSRSLMQRSFLDNVGTREQRLQIAFVIDGTDSMGQDIQGVLGSLPNMVSDLQRHKDDQTLISFGLVVYRDVNSRSGAVTLPIGGQFTSDIDVLKKALAVTATESGEPYFEEAVDLGLNDAFKSLAWDTTPGVLHWVILFGDAPPYPVGFNKNGAKRVYSDDDLIKQAKGLDATIHSILCSSGFQNNNGKNEKLKTSYETAAVKATRPFMSVLCSKTGGVFLDLSQDDVVKTMLAEAERTEVPYTKMDVITKDDLLAAKSGQKVGLEVAPVSVAVLPHTSLEKMKFDADMPEVQIATMIQEKLRLIPDLEVKDPSSVAKAYKSIASLNLNDGEAMQKLANDLRVDYVIWGEEGNQGGESQLKSSLFRRLDNQALAEAQAVGAAMQSAPPTNDTAMNSLIQTVTEKLLKSAKGELDALGVNDGMAEAYDRLDQDENMAKAFSAPLSENLRASREILSGLGQLEQALAFNLGDPQAKPYLDRAERKFGSALIYDPENAMAHAWLASAQFNLAGQDGGEKYADAYRESLEKANECKANLIYEPYQQLIEAQYSLVVAKDAARAIEVYEALLSEKTDQLELGLKSHWMLAGIYAGDWGVDMQFVDPVKSREHIVQILANWANSREAEYLKSVLRWDDEEGTRHPNLPLENYAKSNVMED</sequence>
<dbReference type="InterPro" id="IPR036465">
    <property type="entry name" value="vWFA_dom_sf"/>
</dbReference>
<dbReference type="PROSITE" id="PS50234">
    <property type="entry name" value="VWFA"/>
    <property type="match status" value="1"/>
</dbReference>
<protein>
    <submittedName>
        <fullName evidence="3">VWA domain-containing protein</fullName>
    </submittedName>
</protein>
<dbReference type="Proteomes" id="UP001139103">
    <property type="component" value="Unassembled WGS sequence"/>
</dbReference>
<evidence type="ECO:0000256" key="1">
    <source>
        <dbReference type="SAM" id="SignalP"/>
    </source>
</evidence>
<evidence type="ECO:0000259" key="2">
    <source>
        <dbReference type="PROSITE" id="PS50234"/>
    </source>
</evidence>
<organism evidence="3 4">
    <name type="scientific">Blastopirellula sediminis</name>
    <dbReference type="NCBI Taxonomy" id="2894196"/>
    <lineage>
        <taxon>Bacteria</taxon>
        <taxon>Pseudomonadati</taxon>
        <taxon>Planctomycetota</taxon>
        <taxon>Planctomycetia</taxon>
        <taxon>Pirellulales</taxon>
        <taxon>Pirellulaceae</taxon>
        <taxon>Blastopirellula</taxon>
    </lineage>
</organism>
<dbReference type="CDD" id="cd00198">
    <property type="entry name" value="vWFA"/>
    <property type="match status" value="1"/>
</dbReference>
<evidence type="ECO:0000313" key="4">
    <source>
        <dbReference type="Proteomes" id="UP001139103"/>
    </source>
</evidence>
<feature type="signal peptide" evidence="1">
    <location>
        <begin position="1"/>
        <end position="20"/>
    </location>
</feature>
<feature type="chain" id="PRO_5040825682" evidence="1">
    <location>
        <begin position="21"/>
        <end position="707"/>
    </location>
</feature>
<comment type="caution">
    <text evidence="3">The sequence shown here is derived from an EMBL/GenBank/DDBJ whole genome shotgun (WGS) entry which is preliminary data.</text>
</comment>
<keyword evidence="4" id="KW-1185">Reference proteome</keyword>
<accession>A0A9X1MKQ3</accession>
<keyword evidence="1" id="KW-0732">Signal</keyword>
<dbReference type="AlphaFoldDB" id="A0A9X1MKQ3"/>
<evidence type="ECO:0000313" key="3">
    <source>
        <dbReference type="EMBL" id="MCC9628626.1"/>
    </source>
</evidence>
<gene>
    <name evidence="3" type="ORF">LOC68_09470</name>
</gene>
<dbReference type="PROSITE" id="PS51257">
    <property type="entry name" value="PROKAR_LIPOPROTEIN"/>
    <property type="match status" value="1"/>
</dbReference>
<dbReference type="SUPFAM" id="SSF53300">
    <property type="entry name" value="vWA-like"/>
    <property type="match status" value="1"/>
</dbReference>